<organism evidence="2 3">
    <name type="scientific">Astrephomene gubernaculifera</name>
    <dbReference type="NCBI Taxonomy" id="47775"/>
    <lineage>
        <taxon>Eukaryota</taxon>
        <taxon>Viridiplantae</taxon>
        <taxon>Chlorophyta</taxon>
        <taxon>core chlorophytes</taxon>
        <taxon>Chlorophyceae</taxon>
        <taxon>CS clade</taxon>
        <taxon>Chlamydomonadales</taxon>
        <taxon>Astrephomenaceae</taxon>
        <taxon>Astrephomene</taxon>
    </lineage>
</organism>
<keyword evidence="1" id="KW-0472">Membrane</keyword>
<feature type="non-terminal residue" evidence="2">
    <location>
        <position position="1"/>
    </location>
</feature>
<protein>
    <submittedName>
        <fullName evidence="2">Uncharacterized protein</fullName>
    </submittedName>
</protein>
<feature type="non-terminal residue" evidence="2">
    <location>
        <position position="170"/>
    </location>
</feature>
<dbReference type="AlphaFoldDB" id="A0AAD3DU24"/>
<dbReference type="PANTHER" id="PTHR31133">
    <property type="entry name" value="MEMBRANE PROTEIN"/>
    <property type="match status" value="1"/>
</dbReference>
<dbReference type="PANTHER" id="PTHR31133:SF12">
    <property type="entry name" value="MEMBRANE PROTEIN"/>
    <property type="match status" value="1"/>
</dbReference>
<name>A0AAD3DU24_9CHLO</name>
<evidence type="ECO:0000313" key="2">
    <source>
        <dbReference type="EMBL" id="GFR47087.1"/>
    </source>
</evidence>
<feature type="transmembrane region" description="Helical" evidence="1">
    <location>
        <begin position="48"/>
        <end position="72"/>
    </location>
</feature>
<proteinExistence type="predicted"/>
<dbReference type="InterPro" id="IPR040229">
    <property type="entry name" value="At3g27390-like"/>
</dbReference>
<reference evidence="2 3" key="1">
    <citation type="journal article" date="2021" name="Sci. Rep.">
        <title>Genome sequencing of the multicellular alga Astrephomene provides insights into convergent evolution of germ-soma differentiation.</title>
        <authorList>
            <person name="Yamashita S."/>
            <person name="Yamamoto K."/>
            <person name="Matsuzaki R."/>
            <person name="Suzuki S."/>
            <person name="Yamaguchi H."/>
            <person name="Hirooka S."/>
            <person name="Minakuchi Y."/>
            <person name="Miyagishima S."/>
            <person name="Kawachi M."/>
            <person name="Toyoda A."/>
            <person name="Nozaki H."/>
        </authorList>
    </citation>
    <scope>NUCLEOTIDE SEQUENCE [LARGE SCALE GENOMIC DNA]</scope>
    <source>
        <strain evidence="2 3">NIES-4017</strain>
    </source>
</reference>
<keyword evidence="1" id="KW-0812">Transmembrane</keyword>
<gene>
    <name evidence="2" type="ORF">Agub_g8655</name>
</gene>
<keyword evidence="1" id="KW-1133">Transmembrane helix</keyword>
<accession>A0AAD3DU24</accession>
<dbReference type="EMBL" id="BMAR01000017">
    <property type="protein sequence ID" value="GFR47087.1"/>
    <property type="molecule type" value="Genomic_DNA"/>
</dbReference>
<sequence length="170" mass="18482">VAVREPLEWAKTCAAEVWRFSSAAYFSLLEGLRRPYYGEPLDMSPGRLAGAVLLALLCGLLSASCVLVLGLLRLPFVVARALGEWMSKVAACPTRLMCLWMPLWVLAVPGIPVGVLLGFILLLLGCCVYLGPTCGVVAYMSASAQPVPYRSPYLRAKRSLFTALDVMYSH</sequence>
<keyword evidence="3" id="KW-1185">Reference proteome</keyword>
<comment type="caution">
    <text evidence="2">The sequence shown here is derived from an EMBL/GenBank/DDBJ whole genome shotgun (WGS) entry which is preliminary data.</text>
</comment>
<dbReference type="Proteomes" id="UP001054857">
    <property type="component" value="Unassembled WGS sequence"/>
</dbReference>
<evidence type="ECO:0000256" key="1">
    <source>
        <dbReference type="SAM" id="Phobius"/>
    </source>
</evidence>
<evidence type="ECO:0000313" key="3">
    <source>
        <dbReference type="Proteomes" id="UP001054857"/>
    </source>
</evidence>